<feature type="region of interest" description="Disordered" evidence="1">
    <location>
        <begin position="171"/>
        <end position="228"/>
    </location>
</feature>
<feature type="compositionally biased region" description="Polar residues" evidence="1">
    <location>
        <begin position="266"/>
        <end position="286"/>
    </location>
</feature>
<comment type="caution">
    <text evidence="2">The sequence shown here is derived from an EMBL/GenBank/DDBJ whole genome shotgun (WGS) entry which is preliminary data.</text>
</comment>
<feature type="region of interest" description="Disordered" evidence="1">
    <location>
        <begin position="470"/>
        <end position="597"/>
    </location>
</feature>
<feature type="compositionally biased region" description="Polar residues" evidence="1">
    <location>
        <begin position="119"/>
        <end position="132"/>
    </location>
</feature>
<feature type="region of interest" description="Disordered" evidence="1">
    <location>
        <begin position="253"/>
        <end position="305"/>
    </location>
</feature>
<evidence type="ECO:0000313" key="3">
    <source>
        <dbReference type="Proteomes" id="UP000593567"/>
    </source>
</evidence>
<gene>
    <name evidence="2" type="ORF">EB796_018507</name>
</gene>
<feature type="compositionally biased region" description="Basic and acidic residues" evidence="1">
    <location>
        <begin position="521"/>
        <end position="535"/>
    </location>
</feature>
<feature type="compositionally biased region" description="Polar residues" evidence="1">
    <location>
        <begin position="504"/>
        <end position="520"/>
    </location>
</feature>
<evidence type="ECO:0000313" key="2">
    <source>
        <dbReference type="EMBL" id="KAF6023174.1"/>
    </source>
</evidence>
<feature type="compositionally biased region" description="Basic and acidic residues" evidence="1">
    <location>
        <begin position="477"/>
        <end position="501"/>
    </location>
</feature>
<dbReference type="Proteomes" id="UP000593567">
    <property type="component" value="Unassembled WGS sequence"/>
</dbReference>
<organism evidence="2 3">
    <name type="scientific">Bugula neritina</name>
    <name type="common">Brown bryozoan</name>
    <name type="synonym">Sertularia neritina</name>
    <dbReference type="NCBI Taxonomy" id="10212"/>
    <lineage>
        <taxon>Eukaryota</taxon>
        <taxon>Metazoa</taxon>
        <taxon>Spiralia</taxon>
        <taxon>Lophotrochozoa</taxon>
        <taxon>Bryozoa</taxon>
        <taxon>Gymnolaemata</taxon>
        <taxon>Cheilostomatida</taxon>
        <taxon>Flustrina</taxon>
        <taxon>Buguloidea</taxon>
        <taxon>Bugulidae</taxon>
        <taxon>Bugula</taxon>
    </lineage>
</organism>
<feature type="compositionally biased region" description="Basic and acidic residues" evidence="1">
    <location>
        <begin position="207"/>
        <end position="220"/>
    </location>
</feature>
<proteinExistence type="predicted"/>
<feature type="compositionally biased region" description="Basic residues" evidence="1">
    <location>
        <begin position="562"/>
        <end position="573"/>
    </location>
</feature>
<name>A0A7J7JC08_BUGNE</name>
<protein>
    <submittedName>
        <fullName evidence="2">Uncharacterized protein</fullName>
    </submittedName>
</protein>
<feature type="compositionally biased region" description="Basic residues" evidence="1">
    <location>
        <begin position="287"/>
        <end position="301"/>
    </location>
</feature>
<keyword evidence="3" id="KW-1185">Reference proteome</keyword>
<feature type="region of interest" description="Disordered" evidence="1">
    <location>
        <begin position="115"/>
        <end position="134"/>
    </location>
</feature>
<accession>A0A7J7JC08</accession>
<dbReference type="EMBL" id="VXIV02002751">
    <property type="protein sequence ID" value="KAF6023174.1"/>
    <property type="molecule type" value="Genomic_DNA"/>
</dbReference>
<evidence type="ECO:0000256" key="1">
    <source>
        <dbReference type="SAM" id="MobiDB-lite"/>
    </source>
</evidence>
<dbReference type="AlphaFoldDB" id="A0A7J7JC08"/>
<sequence>MSSGRISDTLPCTLAGAASAPHTVRASTGTLSVATAPAADLDTVTATADSLSTWLATTSALLNTHSTSASALNPQTADESAILNTHTSSAGVLNTQAATGGALLYAQTSSSQALSTQTNKPSAQTIQNSKTSTETDDILSPITLESKINVLTPPPAFLTPASPITQAARRYQNAENSKQGLREHNSTRHHHYSLRSAENAKQVLESSKGRDSNSSKHKLESAPGSVKRVLKLETSEKKKENSIFKVPLNRTKARVTAVQRSPHLTAKSNLKSRPQTTHSHTGNKQGRQSHLRPHKTHKSKTVSRVEELSSLASLDDSDMFSSSQTDGALGTQSNSLALDLSSCSTLSTSSTKRKLIAESNEKVGKKFYYSKSLMYVLSCVVTEHIVDLYLFHCTDMCLYQKYCKAMGILKGKSMKTTEENKAASYSKRVTFNCNSRESERDGFREVYRQPRGMSGSDLFRSDIKETRKSYSRKRGVYGKEKPGDKSKKDLEKEYRSDKEYGSQRYKNGSLRLNNSESKTTSNDRKLMKVERDGSRSHGMRNSGSMTADTMHVQESKEITGRSNRRKTNSKHYHSSINKFQSPPKPAEKSLTIDESESSVMSMGAFDSLFASES</sequence>
<reference evidence="2" key="1">
    <citation type="submission" date="2020-06" db="EMBL/GenBank/DDBJ databases">
        <title>Draft genome of Bugula neritina, a colonial animal packing powerful symbionts and potential medicines.</title>
        <authorList>
            <person name="Rayko M."/>
        </authorList>
    </citation>
    <scope>NUCLEOTIDE SEQUENCE [LARGE SCALE GENOMIC DNA]</scope>
    <source>
        <strain evidence="2">Kwan_BN1</strain>
    </source>
</reference>